<gene>
    <name evidence="1" type="ORF">ABVT43_04940</name>
</gene>
<reference evidence="1 2" key="1">
    <citation type="submission" date="2024-06" db="EMBL/GenBank/DDBJ databases">
        <authorList>
            <person name="Li F."/>
        </authorList>
    </citation>
    <scope>NUCLEOTIDE SEQUENCE [LARGE SCALE GENOMIC DNA]</scope>
    <source>
        <strain evidence="1 2">GXAS 311</strain>
    </source>
</reference>
<proteinExistence type="predicted"/>
<name>A0ABV2BRA1_9GAMM</name>
<dbReference type="EMBL" id="JBEVCJ010000004">
    <property type="protein sequence ID" value="MET1254465.1"/>
    <property type="molecule type" value="Genomic_DNA"/>
</dbReference>
<dbReference type="Gene3D" id="2.170.130.10">
    <property type="entry name" value="TonB-dependent receptor, plug domain"/>
    <property type="match status" value="1"/>
</dbReference>
<sequence length="657" mass="75309">MSGQALSTSDIETLPDQFKQSQIQQSQIEQSQIEQNDAKQSQSRLSQPPEFDLQLSNQVSKPDNVIQIISSRHQQQSILNTQLVTLDETISLPSSMVEMALAEPGLAVNGQPGLFQTLSIRGMARQRIQVFVEGMQITSERRAGIAASFIDPGLLSGIEITQGPASTYYGSGAIGGTLHLNLRRQSHPWLISGYDGDGHELMTALGAGGDNYSVGIAYRNRQNGRTADDQVKYDQFAQHNVYFTRQFNFEQFDIDWLLIQSEADNIGKDNLRYPSRITRYPHEEHWLSRLTLSQSSGWQAQIYFHDQQLITEDLRPEKRMNRVINQSLDSGLSVEKQWQWAEFNGQYGIDYFARRNVESVETEISLIDQQQTRFQSLIDGRADESAMFFMVNKSAFDWLWHVGLRANYLVQSAQLSEKITDNYTTYFFGAEKQIDKWNLRLNYGTGFRFASLSERLFDGSTGQGQNLGNPLLIPEKSRSLDVAVNYKYQQFNIDAIWFKTTVDDLIERVSIDDERRTFRNLTQGKVSGWQYQLDYELNDFWQIALSGQSIRGNNQLNLPLADIPPDRHRLSLAYHPQNWSLNLSYIYRLAKNEAGDGERPLSRANLLDMKFNYQISPLWQLQISAENLLDERYYHSADDLSTYAVGRHYGMAVKYYL</sequence>
<organism evidence="1 2">
    <name type="scientific">Aliikangiella maris</name>
    <dbReference type="NCBI Taxonomy" id="3162458"/>
    <lineage>
        <taxon>Bacteria</taxon>
        <taxon>Pseudomonadati</taxon>
        <taxon>Pseudomonadota</taxon>
        <taxon>Gammaproteobacteria</taxon>
        <taxon>Oceanospirillales</taxon>
        <taxon>Pleioneaceae</taxon>
        <taxon>Aliikangiella</taxon>
    </lineage>
</organism>
<dbReference type="InterPro" id="IPR036942">
    <property type="entry name" value="Beta-barrel_TonB_sf"/>
</dbReference>
<dbReference type="Pfam" id="PF07715">
    <property type="entry name" value="Plug"/>
    <property type="match status" value="1"/>
</dbReference>
<dbReference type="InterPro" id="IPR012910">
    <property type="entry name" value="Plug_dom"/>
</dbReference>
<dbReference type="SUPFAM" id="SSF56935">
    <property type="entry name" value="Porins"/>
    <property type="match status" value="1"/>
</dbReference>
<dbReference type="InterPro" id="IPR037066">
    <property type="entry name" value="Plug_dom_sf"/>
</dbReference>
<accession>A0ABV2BRA1</accession>
<dbReference type="PROSITE" id="PS52016">
    <property type="entry name" value="TONB_DEPENDENT_REC_3"/>
    <property type="match status" value="1"/>
</dbReference>
<dbReference type="Gene3D" id="2.40.170.20">
    <property type="entry name" value="TonB-dependent receptor, beta-barrel domain"/>
    <property type="match status" value="1"/>
</dbReference>
<evidence type="ECO:0000313" key="2">
    <source>
        <dbReference type="Proteomes" id="UP001548189"/>
    </source>
</evidence>
<comment type="caution">
    <text evidence="1">The sequence shown here is derived from an EMBL/GenBank/DDBJ whole genome shotgun (WGS) entry which is preliminary data.</text>
</comment>
<protein>
    <submittedName>
        <fullName evidence="1">TonB-dependent receptor</fullName>
    </submittedName>
</protein>
<dbReference type="Proteomes" id="UP001548189">
    <property type="component" value="Unassembled WGS sequence"/>
</dbReference>
<keyword evidence="2" id="KW-1185">Reference proteome</keyword>
<keyword evidence="1" id="KW-0675">Receptor</keyword>
<dbReference type="InterPro" id="IPR039426">
    <property type="entry name" value="TonB-dep_rcpt-like"/>
</dbReference>
<evidence type="ECO:0000313" key="1">
    <source>
        <dbReference type="EMBL" id="MET1254465.1"/>
    </source>
</evidence>
<dbReference type="PANTHER" id="PTHR30069">
    <property type="entry name" value="TONB-DEPENDENT OUTER MEMBRANE RECEPTOR"/>
    <property type="match status" value="1"/>
</dbReference>
<dbReference type="PANTHER" id="PTHR30069:SF29">
    <property type="entry name" value="HEMOGLOBIN AND HEMOGLOBIN-HAPTOGLOBIN-BINDING PROTEIN 1-RELATED"/>
    <property type="match status" value="1"/>
</dbReference>
<dbReference type="Pfam" id="PF00593">
    <property type="entry name" value="TonB_dep_Rec_b-barrel"/>
    <property type="match status" value="1"/>
</dbReference>
<dbReference type="InterPro" id="IPR000531">
    <property type="entry name" value="Beta-barrel_TonB"/>
</dbReference>